<dbReference type="AlphaFoldDB" id="A0A2G9G810"/>
<evidence type="ECO:0000313" key="1">
    <source>
        <dbReference type="EMBL" id="PIN01325.1"/>
    </source>
</evidence>
<dbReference type="PANTHER" id="PTHR33484">
    <property type="entry name" value="BNAC07G33360D PROTEIN"/>
    <property type="match status" value="1"/>
</dbReference>
<evidence type="ECO:0000313" key="2">
    <source>
        <dbReference type="Proteomes" id="UP000231279"/>
    </source>
</evidence>
<organism evidence="1 2">
    <name type="scientific">Handroanthus impetiginosus</name>
    <dbReference type="NCBI Taxonomy" id="429701"/>
    <lineage>
        <taxon>Eukaryota</taxon>
        <taxon>Viridiplantae</taxon>
        <taxon>Streptophyta</taxon>
        <taxon>Embryophyta</taxon>
        <taxon>Tracheophyta</taxon>
        <taxon>Spermatophyta</taxon>
        <taxon>Magnoliopsida</taxon>
        <taxon>eudicotyledons</taxon>
        <taxon>Gunneridae</taxon>
        <taxon>Pentapetalae</taxon>
        <taxon>asterids</taxon>
        <taxon>lamiids</taxon>
        <taxon>Lamiales</taxon>
        <taxon>Bignoniaceae</taxon>
        <taxon>Crescentiina</taxon>
        <taxon>Tabebuia alliance</taxon>
        <taxon>Handroanthus</taxon>
    </lineage>
</organism>
<dbReference type="OrthoDB" id="911156at2759"/>
<comment type="caution">
    <text evidence="1">The sequence shown here is derived from an EMBL/GenBank/DDBJ whole genome shotgun (WGS) entry which is preliminary data.</text>
</comment>
<sequence>MASQKDLIRIGMEGFAIVDKYFEKKGRQKTQGPSHVCLCPHQPQKSHIYQVKPVSAPEERIVHYRDGVSIMDYSKGKPRAVAY</sequence>
<reference evidence="2" key="1">
    <citation type="journal article" date="2018" name="Gigascience">
        <title>Genome assembly of the Pink Ipe (Handroanthus impetiginosus, Bignoniaceae), a highly valued, ecologically keystone Neotropical timber forest tree.</title>
        <authorList>
            <person name="Silva-Junior O.B."/>
            <person name="Grattapaglia D."/>
            <person name="Novaes E."/>
            <person name="Collevatti R.G."/>
        </authorList>
    </citation>
    <scope>NUCLEOTIDE SEQUENCE [LARGE SCALE GENOMIC DNA]</scope>
    <source>
        <strain evidence="2">cv. UFG-1</strain>
    </source>
</reference>
<proteinExistence type="predicted"/>
<gene>
    <name evidence="1" type="ORF">CDL12_26165</name>
</gene>
<keyword evidence="2" id="KW-1185">Reference proteome</keyword>
<protein>
    <submittedName>
        <fullName evidence="1">Uncharacterized protein</fullName>
    </submittedName>
</protein>
<dbReference type="EMBL" id="NKXS01006473">
    <property type="protein sequence ID" value="PIN01325.1"/>
    <property type="molecule type" value="Genomic_DNA"/>
</dbReference>
<accession>A0A2G9G810</accession>
<dbReference type="Proteomes" id="UP000231279">
    <property type="component" value="Unassembled WGS sequence"/>
</dbReference>
<dbReference type="PANTHER" id="PTHR33484:SF12">
    <property type="entry name" value="AP2_ERF DOMAIN-CONTAINING PROTEIN"/>
    <property type="match status" value="1"/>
</dbReference>
<name>A0A2G9G810_9LAMI</name>